<keyword evidence="1" id="KW-0472">Membrane</keyword>
<dbReference type="AlphaFoldDB" id="A0A6N9PZM8"/>
<protein>
    <submittedName>
        <fullName evidence="2">Uncharacterized protein</fullName>
    </submittedName>
</protein>
<keyword evidence="1" id="KW-1133">Transmembrane helix</keyword>
<name>A0A6N9PZM8_9BACL</name>
<organism evidence="2 3">
    <name type="scientific">Chengkuizengella marina</name>
    <dbReference type="NCBI Taxonomy" id="2507566"/>
    <lineage>
        <taxon>Bacteria</taxon>
        <taxon>Bacillati</taxon>
        <taxon>Bacillota</taxon>
        <taxon>Bacilli</taxon>
        <taxon>Bacillales</taxon>
        <taxon>Paenibacillaceae</taxon>
        <taxon>Chengkuizengella</taxon>
    </lineage>
</organism>
<proteinExistence type="predicted"/>
<dbReference type="EMBL" id="SIJB01000014">
    <property type="protein sequence ID" value="NBI28447.1"/>
    <property type="molecule type" value="Genomic_DNA"/>
</dbReference>
<keyword evidence="3" id="KW-1185">Reference proteome</keyword>
<dbReference type="RefSeq" id="WP_160645237.1">
    <property type="nucleotide sequence ID" value="NZ_SIJB01000014.1"/>
</dbReference>
<keyword evidence="1" id="KW-0812">Transmembrane</keyword>
<evidence type="ECO:0000313" key="3">
    <source>
        <dbReference type="Proteomes" id="UP000448943"/>
    </source>
</evidence>
<sequence length="109" mass="11504">MREIYPITEETCSPCVGQHVCAVLHDGTTVHGYLQDVSGGCLHFEAGYDGPSNISTTSSKKAKAQLKNAADDKASVSFAPFFGARFALGFAAIAALFLIPFAVGAFLFI</sequence>
<evidence type="ECO:0000256" key="1">
    <source>
        <dbReference type="SAM" id="Phobius"/>
    </source>
</evidence>
<accession>A0A6N9PZM8</accession>
<reference evidence="2 3" key="1">
    <citation type="submission" date="2019-01" db="EMBL/GenBank/DDBJ databases">
        <title>Chengkuizengella sp. nov., isolated from deep-sea sediment of East Pacific Ocean.</title>
        <authorList>
            <person name="Yang J."/>
            <person name="Lai Q."/>
            <person name="Shao Z."/>
        </authorList>
    </citation>
    <scope>NUCLEOTIDE SEQUENCE [LARGE SCALE GENOMIC DNA]</scope>
    <source>
        <strain evidence="2 3">YPA3-1-1</strain>
    </source>
</reference>
<dbReference type="Proteomes" id="UP000448943">
    <property type="component" value="Unassembled WGS sequence"/>
</dbReference>
<evidence type="ECO:0000313" key="2">
    <source>
        <dbReference type="EMBL" id="NBI28447.1"/>
    </source>
</evidence>
<comment type="caution">
    <text evidence="2">The sequence shown here is derived from an EMBL/GenBank/DDBJ whole genome shotgun (WGS) entry which is preliminary data.</text>
</comment>
<dbReference type="OrthoDB" id="2639081at2"/>
<gene>
    <name evidence="2" type="ORF">ERL59_05715</name>
</gene>
<feature type="transmembrane region" description="Helical" evidence="1">
    <location>
        <begin position="86"/>
        <end position="108"/>
    </location>
</feature>